<dbReference type="Proteomes" id="UP000027822">
    <property type="component" value="Unassembled WGS sequence"/>
</dbReference>
<gene>
    <name evidence="1" type="ORF">BAMA_15695</name>
</gene>
<dbReference type="STRING" id="574376.BAMA_15695"/>
<sequence length="130" mass="14728">MGTVMKIKRYRDTGGGIDKDSSSIFIEKRVQVTIDKGENRYVAVNLGHNKYDLRTLHITNDKEIEAVTTIFDKKTDGTQIYKSLRETKTYDILAIPCEDKDGSTYSHVYVENKGNKAAVFTVIIKAISLY</sequence>
<evidence type="ECO:0000313" key="1">
    <source>
        <dbReference type="EMBL" id="KEK17330.1"/>
    </source>
</evidence>
<comment type="caution">
    <text evidence="1">The sequence shown here is derived from an EMBL/GenBank/DDBJ whole genome shotgun (WGS) entry which is preliminary data.</text>
</comment>
<accession>A0A073JSP2</accession>
<dbReference type="OrthoDB" id="2942218at2"/>
<keyword evidence="2" id="KW-1185">Reference proteome</keyword>
<organism evidence="1 2">
    <name type="scientific">Bacillus manliponensis</name>
    <dbReference type="NCBI Taxonomy" id="574376"/>
    <lineage>
        <taxon>Bacteria</taxon>
        <taxon>Bacillati</taxon>
        <taxon>Bacillota</taxon>
        <taxon>Bacilli</taxon>
        <taxon>Bacillales</taxon>
        <taxon>Bacillaceae</taxon>
        <taxon>Bacillus</taxon>
        <taxon>Bacillus cereus group</taxon>
    </lineage>
</organism>
<evidence type="ECO:0000313" key="2">
    <source>
        <dbReference type="Proteomes" id="UP000027822"/>
    </source>
</evidence>
<name>A0A073JSP2_9BACI</name>
<reference evidence="1 2" key="1">
    <citation type="submission" date="2014-06" db="EMBL/GenBank/DDBJ databases">
        <title>Draft genome sequence of Bacillus manliponensis JCM 15802 (MCCC 1A00708).</title>
        <authorList>
            <person name="Lai Q."/>
            <person name="Liu Y."/>
            <person name="Shao Z."/>
        </authorList>
    </citation>
    <scope>NUCLEOTIDE SEQUENCE [LARGE SCALE GENOMIC DNA]</scope>
    <source>
        <strain evidence="1 2">JCM 15802</strain>
    </source>
</reference>
<proteinExistence type="predicted"/>
<dbReference type="AlphaFoldDB" id="A0A073JSP2"/>
<dbReference type="EMBL" id="JOTN01000032">
    <property type="protein sequence ID" value="KEK17330.1"/>
    <property type="molecule type" value="Genomic_DNA"/>
</dbReference>
<protein>
    <submittedName>
        <fullName evidence="1">Uncharacterized protein</fullName>
    </submittedName>
</protein>